<comment type="similarity">
    <text evidence="1">Belongs to the bacterial solute-binding protein 5 family.</text>
</comment>
<dbReference type="PIRSF" id="PIRSF002741">
    <property type="entry name" value="MppA"/>
    <property type="match status" value="1"/>
</dbReference>
<dbReference type="PANTHER" id="PTHR30290">
    <property type="entry name" value="PERIPLASMIC BINDING COMPONENT OF ABC TRANSPORTER"/>
    <property type="match status" value="1"/>
</dbReference>
<dbReference type="CDD" id="cd08500">
    <property type="entry name" value="PBP2_NikA_DppA_OppA_like_4"/>
    <property type="match status" value="1"/>
</dbReference>
<feature type="domain" description="Solute-binding protein family 5" evidence="5">
    <location>
        <begin position="121"/>
        <end position="536"/>
    </location>
</feature>
<dbReference type="Pfam" id="PF00496">
    <property type="entry name" value="SBP_bac_5"/>
    <property type="match status" value="1"/>
</dbReference>
<dbReference type="GO" id="GO:0015833">
    <property type="term" value="P:peptide transport"/>
    <property type="evidence" value="ECO:0007669"/>
    <property type="project" value="TreeGrafter"/>
</dbReference>
<keyword evidence="3" id="KW-0732">Signal</keyword>
<dbReference type="Proteomes" id="UP001152872">
    <property type="component" value="Unassembled WGS sequence"/>
</dbReference>
<dbReference type="Gene3D" id="3.40.190.10">
    <property type="entry name" value="Periplasmic binding protein-like II"/>
    <property type="match status" value="1"/>
</dbReference>
<keyword evidence="4" id="KW-1133">Transmembrane helix</keyword>
<reference evidence="6" key="1">
    <citation type="submission" date="2019-05" db="EMBL/GenBank/DDBJ databases">
        <title>Whole genome sequencing of Pseudanabaena catenata USMAC16.</title>
        <authorList>
            <person name="Khan Z."/>
            <person name="Omar W.M."/>
            <person name="Convey P."/>
            <person name="Merican F."/>
            <person name="Najimudin N."/>
        </authorList>
    </citation>
    <scope>NUCLEOTIDE SEQUENCE</scope>
    <source>
        <strain evidence="6">USMAC16</strain>
    </source>
</reference>
<gene>
    <name evidence="6" type="ORF">FEV09_08235</name>
</gene>
<dbReference type="Gene3D" id="3.90.76.10">
    <property type="entry name" value="Dipeptide-binding Protein, Domain 1"/>
    <property type="match status" value="1"/>
</dbReference>
<dbReference type="PANTHER" id="PTHR30290:SF9">
    <property type="entry name" value="OLIGOPEPTIDE-BINDING PROTEIN APPA"/>
    <property type="match status" value="1"/>
</dbReference>
<dbReference type="InterPro" id="IPR030678">
    <property type="entry name" value="Peptide/Ni-bd"/>
</dbReference>
<evidence type="ECO:0000313" key="6">
    <source>
        <dbReference type="EMBL" id="MDG3494547.1"/>
    </source>
</evidence>
<dbReference type="GO" id="GO:1904680">
    <property type="term" value="F:peptide transmembrane transporter activity"/>
    <property type="evidence" value="ECO:0007669"/>
    <property type="project" value="TreeGrafter"/>
</dbReference>
<sequence>MRRFAPQLSIGFDVSYTSRRIEKHLVKEFKKERARAIVRRSQKQTKVKPWKAVLVLLLISMCSLLLWGCAIEPEALKNRLVVPLDSDIKTFNPVLYNDAYSAIAIGYTLTGLISENQITSEVEPELAEKWEFQQDGKQLIFTLRPNLKWSDGEPLTVDDVLFTYQDILFNEKIPSGSRDVLRVGQSGTLPKVEKLDDRRVSFLLSESFAPALRTIGGIGILPKHVFAPTLIENPNSKKLKFLETWTLNTPVNQLVGSGAYIIQEYRPSERIIYKPNPYYWKKGVPNIEKLVMQIVESPDTALLRFRSRELDMYRLRGEDFQLLKRFEKRDNYKIYNAGPATGQAFIMFNLNKGKNPKTNEPFVDPIKSKWFNDVNFRRAVAYALNREAMITNLSRGLAQTQNSPISIPSPYFLPPEKGLKVYDYQPEKSKEILLQAGYKYSNDGNSNDGNSAPQLLDPQNNPVRFTLMAPAGGRVLLGAQIKSDLEKIGMKIDFNPVDFRIITDKLDNSKQWDATLLGFTGGAEPNSAINLWATDGDSHMFNKGPVGDEKPFEGREVADWEKKIHSLMIQGAQELDEVKRKAIYAEYQQLVQEQLPLIHLTVPLYLVAIRDRVENVQPSSLAGSTGVSGALWNVEQLKLKS</sequence>
<keyword evidence="4" id="KW-0812">Transmembrane</keyword>
<dbReference type="InterPro" id="IPR000914">
    <property type="entry name" value="SBP_5_dom"/>
</dbReference>
<evidence type="ECO:0000256" key="3">
    <source>
        <dbReference type="ARBA" id="ARBA00022729"/>
    </source>
</evidence>
<dbReference type="GO" id="GO:0043190">
    <property type="term" value="C:ATP-binding cassette (ABC) transporter complex"/>
    <property type="evidence" value="ECO:0007669"/>
    <property type="project" value="InterPro"/>
</dbReference>
<proteinExistence type="inferred from homology"/>
<comment type="caution">
    <text evidence="6">The sequence shown here is derived from an EMBL/GenBank/DDBJ whole genome shotgun (WGS) entry which is preliminary data.</text>
</comment>
<evidence type="ECO:0000313" key="7">
    <source>
        <dbReference type="Proteomes" id="UP001152872"/>
    </source>
</evidence>
<organism evidence="6 7">
    <name type="scientific">Pseudanabaena catenata USMAC16</name>
    <dbReference type="NCBI Taxonomy" id="1855837"/>
    <lineage>
        <taxon>Bacteria</taxon>
        <taxon>Bacillati</taxon>
        <taxon>Cyanobacteriota</taxon>
        <taxon>Cyanophyceae</taxon>
        <taxon>Pseudanabaenales</taxon>
        <taxon>Pseudanabaenaceae</taxon>
        <taxon>Pseudanabaena</taxon>
    </lineage>
</organism>
<evidence type="ECO:0000259" key="5">
    <source>
        <dbReference type="Pfam" id="PF00496"/>
    </source>
</evidence>
<accession>A0A9X4RHT0</accession>
<name>A0A9X4RHT0_9CYAN</name>
<evidence type="ECO:0000256" key="4">
    <source>
        <dbReference type="SAM" id="Phobius"/>
    </source>
</evidence>
<dbReference type="Gene3D" id="3.10.105.10">
    <property type="entry name" value="Dipeptide-binding Protein, Domain 3"/>
    <property type="match status" value="1"/>
</dbReference>
<keyword evidence="7" id="KW-1185">Reference proteome</keyword>
<dbReference type="EMBL" id="VBTY01000052">
    <property type="protein sequence ID" value="MDG3494547.1"/>
    <property type="molecule type" value="Genomic_DNA"/>
</dbReference>
<evidence type="ECO:0000256" key="1">
    <source>
        <dbReference type="ARBA" id="ARBA00005695"/>
    </source>
</evidence>
<keyword evidence="2" id="KW-0813">Transport</keyword>
<dbReference type="AlphaFoldDB" id="A0A9X4RHT0"/>
<dbReference type="InterPro" id="IPR039424">
    <property type="entry name" value="SBP_5"/>
</dbReference>
<evidence type="ECO:0000256" key="2">
    <source>
        <dbReference type="ARBA" id="ARBA00022448"/>
    </source>
</evidence>
<protein>
    <submittedName>
        <fullName evidence="6">ABC transporter substrate-binding protein</fullName>
    </submittedName>
</protein>
<dbReference type="SUPFAM" id="SSF53850">
    <property type="entry name" value="Periplasmic binding protein-like II"/>
    <property type="match status" value="1"/>
</dbReference>
<keyword evidence="4" id="KW-0472">Membrane</keyword>
<feature type="transmembrane region" description="Helical" evidence="4">
    <location>
        <begin position="49"/>
        <end position="68"/>
    </location>
</feature>
<dbReference type="GO" id="GO:0042597">
    <property type="term" value="C:periplasmic space"/>
    <property type="evidence" value="ECO:0007669"/>
    <property type="project" value="UniProtKB-ARBA"/>
</dbReference>